<dbReference type="Proteomes" id="UP001143304">
    <property type="component" value="Unassembled WGS sequence"/>
</dbReference>
<dbReference type="EMBL" id="SHNO01000001">
    <property type="protein sequence ID" value="MCX2978532.1"/>
    <property type="molecule type" value="Genomic_DNA"/>
</dbReference>
<protein>
    <submittedName>
        <fullName evidence="2">Antibiotic biosynthesis monooxygenase</fullName>
    </submittedName>
</protein>
<keyword evidence="3" id="KW-1185">Reference proteome</keyword>
<dbReference type="Gene3D" id="3.30.70.100">
    <property type="match status" value="1"/>
</dbReference>
<organism evidence="2 3">
    <name type="scientific">Candidatus Marimicrobium litorale</name>
    <dbReference type="NCBI Taxonomy" id="2518991"/>
    <lineage>
        <taxon>Bacteria</taxon>
        <taxon>Pseudomonadati</taxon>
        <taxon>Pseudomonadota</taxon>
        <taxon>Gammaproteobacteria</taxon>
        <taxon>Cellvibrionales</taxon>
        <taxon>Halieaceae</taxon>
        <taxon>Marimicrobium</taxon>
    </lineage>
</organism>
<dbReference type="Pfam" id="PF03992">
    <property type="entry name" value="ABM"/>
    <property type="match status" value="1"/>
</dbReference>
<accession>A0ABT3T8E7</accession>
<feature type="domain" description="ABM" evidence="1">
    <location>
        <begin position="2"/>
        <end position="94"/>
    </location>
</feature>
<dbReference type="InterPro" id="IPR007138">
    <property type="entry name" value="ABM_dom"/>
</dbReference>
<evidence type="ECO:0000259" key="1">
    <source>
        <dbReference type="PROSITE" id="PS51725"/>
    </source>
</evidence>
<comment type="caution">
    <text evidence="2">The sequence shown here is derived from an EMBL/GenBank/DDBJ whole genome shotgun (WGS) entry which is preliminary data.</text>
</comment>
<sequence length="118" mass="13090">MIIVAAQLTFSDEPSRDHAVKTSAPVQLATRENEPGCLAYCFAADPCDPLSIQVYELWNDSNALVAHFDHPNYHDMLAVMSDAGVLESCNRAYLTESNEPVYGPDFEKKTAFFNDLSD</sequence>
<proteinExistence type="predicted"/>
<keyword evidence="2" id="KW-0503">Monooxygenase</keyword>
<gene>
    <name evidence="2" type="ORF">EYC82_14290</name>
</gene>
<dbReference type="SUPFAM" id="SSF54909">
    <property type="entry name" value="Dimeric alpha+beta barrel"/>
    <property type="match status" value="1"/>
</dbReference>
<dbReference type="InterPro" id="IPR011008">
    <property type="entry name" value="Dimeric_a/b-barrel"/>
</dbReference>
<name>A0ABT3T8E7_9GAMM</name>
<dbReference type="GO" id="GO:0004497">
    <property type="term" value="F:monooxygenase activity"/>
    <property type="evidence" value="ECO:0007669"/>
    <property type="project" value="UniProtKB-KW"/>
</dbReference>
<reference evidence="2" key="1">
    <citation type="submission" date="2019-02" db="EMBL/GenBank/DDBJ databases">
        <authorList>
            <person name="Li S.-H."/>
        </authorList>
    </citation>
    <scope>NUCLEOTIDE SEQUENCE</scope>
    <source>
        <strain evidence="2">IMCC11814</strain>
    </source>
</reference>
<dbReference type="PROSITE" id="PS51725">
    <property type="entry name" value="ABM"/>
    <property type="match status" value="1"/>
</dbReference>
<evidence type="ECO:0000313" key="2">
    <source>
        <dbReference type="EMBL" id="MCX2978532.1"/>
    </source>
</evidence>
<dbReference type="RefSeq" id="WP_279250228.1">
    <property type="nucleotide sequence ID" value="NZ_SHNO01000001.1"/>
</dbReference>
<keyword evidence="2" id="KW-0560">Oxidoreductase</keyword>
<evidence type="ECO:0000313" key="3">
    <source>
        <dbReference type="Proteomes" id="UP001143304"/>
    </source>
</evidence>